<evidence type="ECO:0000256" key="8">
    <source>
        <dbReference type="ARBA" id="ARBA00038393"/>
    </source>
</evidence>
<feature type="non-terminal residue" evidence="12">
    <location>
        <position position="353"/>
    </location>
</feature>
<proteinExistence type="inferred from homology"/>
<dbReference type="GO" id="GO:0005886">
    <property type="term" value="C:plasma membrane"/>
    <property type="evidence" value="ECO:0007669"/>
    <property type="project" value="UniProtKB-SubCell"/>
</dbReference>
<feature type="domain" description="Gnk2-homologous" evidence="11">
    <location>
        <begin position="34"/>
        <end position="137"/>
    </location>
</feature>
<keyword evidence="3 10" id="KW-0732">Signal</keyword>
<feature type="signal peptide" evidence="10">
    <location>
        <begin position="1"/>
        <end position="28"/>
    </location>
</feature>
<evidence type="ECO:0000256" key="1">
    <source>
        <dbReference type="ARBA" id="ARBA00004251"/>
    </source>
</evidence>
<feature type="chain" id="PRO_5041931577" description="Gnk2-homologous domain-containing protein" evidence="10">
    <location>
        <begin position="29"/>
        <end position="353"/>
    </location>
</feature>
<comment type="similarity">
    <text evidence="8">Belongs to the cysteine-rich repeat secretory protein family. Plasmodesmata-located proteins (PDLD) subfamily.</text>
</comment>
<keyword evidence="4" id="KW-0677">Repeat</keyword>
<keyword evidence="9" id="KW-0472">Membrane</keyword>
<dbReference type="PANTHER" id="PTHR32080:SF27">
    <property type="entry name" value="OS01G0548750 PROTEIN"/>
    <property type="match status" value="1"/>
</dbReference>
<dbReference type="SUPFAM" id="SSF56112">
    <property type="entry name" value="Protein kinase-like (PK-like)"/>
    <property type="match status" value="1"/>
</dbReference>
<evidence type="ECO:0000256" key="6">
    <source>
        <dbReference type="ARBA" id="ARBA00023157"/>
    </source>
</evidence>
<keyword evidence="13" id="KW-1185">Reference proteome</keyword>
<dbReference type="PROSITE" id="PS51473">
    <property type="entry name" value="GNK2"/>
    <property type="match status" value="2"/>
</dbReference>
<dbReference type="InterPro" id="IPR002902">
    <property type="entry name" value="GNK2"/>
</dbReference>
<feature type="transmembrane region" description="Helical" evidence="9">
    <location>
        <begin position="277"/>
        <end position="299"/>
    </location>
</feature>
<dbReference type="CDD" id="cd23509">
    <property type="entry name" value="Gnk2-like"/>
    <property type="match status" value="2"/>
</dbReference>
<dbReference type="Pfam" id="PF01657">
    <property type="entry name" value="Stress-antifung"/>
    <property type="match status" value="2"/>
</dbReference>
<dbReference type="InterPro" id="IPR038408">
    <property type="entry name" value="GNK2_sf"/>
</dbReference>
<reference evidence="12 13" key="1">
    <citation type="journal article" date="2021" name="Nat. Commun.">
        <title>Incipient diploidization of the medicinal plant Perilla within 10,000 years.</title>
        <authorList>
            <person name="Zhang Y."/>
            <person name="Shen Q."/>
            <person name="Leng L."/>
            <person name="Zhang D."/>
            <person name="Chen S."/>
            <person name="Shi Y."/>
            <person name="Ning Z."/>
            <person name="Chen S."/>
        </authorList>
    </citation>
    <scope>NUCLEOTIDE SEQUENCE [LARGE SCALE GENOMIC DNA]</scope>
    <source>
        <strain evidence="13">cv. PC099</strain>
    </source>
</reference>
<accession>A0AAD4JHD6</accession>
<keyword evidence="2" id="KW-0945">Host-virus interaction</keyword>
<comment type="caution">
    <text evidence="12">The sequence shown here is derived from an EMBL/GenBank/DDBJ whole genome shotgun (WGS) entry which is preliminary data.</text>
</comment>
<dbReference type="InterPro" id="IPR051378">
    <property type="entry name" value="Cell2Cell_Antifungal"/>
</dbReference>
<comment type="subcellular location">
    <subcellularLocation>
        <location evidence="7">Cell junction</location>
        <location evidence="7">Plasmodesma</location>
    </subcellularLocation>
    <subcellularLocation>
        <location evidence="1">Cell membrane</location>
        <topology evidence="1">Single-pass type I membrane protein</topology>
    </subcellularLocation>
</comment>
<evidence type="ECO:0000256" key="3">
    <source>
        <dbReference type="ARBA" id="ARBA00022729"/>
    </source>
</evidence>
<keyword evidence="9" id="KW-1133">Transmembrane helix</keyword>
<dbReference type="Gene3D" id="3.30.430.20">
    <property type="entry name" value="Gnk2 domain, C-X8-C-X2-C motif"/>
    <property type="match status" value="2"/>
</dbReference>
<feature type="domain" description="Gnk2-homologous" evidence="11">
    <location>
        <begin position="139"/>
        <end position="247"/>
    </location>
</feature>
<organism evidence="12 13">
    <name type="scientific">Perilla frutescens var. hirtella</name>
    <name type="common">Perilla citriodora</name>
    <name type="synonym">Perilla setoyensis</name>
    <dbReference type="NCBI Taxonomy" id="608512"/>
    <lineage>
        <taxon>Eukaryota</taxon>
        <taxon>Viridiplantae</taxon>
        <taxon>Streptophyta</taxon>
        <taxon>Embryophyta</taxon>
        <taxon>Tracheophyta</taxon>
        <taxon>Spermatophyta</taxon>
        <taxon>Magnoliopsida</taxon>
        <taxon>eudicotyledons</taxon>
        <taxon>Gunneridae</taxon>
        <taxon>Pentapetalae</taxon>
        <taxon>asterids</taxon>
        <taxon>lamiids</taxon>
        <taxon>Lamiales</taxon>
        <taxon>Lamiaceae</taxon>
        <taxon>Nepetoideae</taxon>
        <taxon>Elsholtzieae</taxon>
        <taxon>Perilla</taxon>
    </lineage>
</organism>
<dbReference type="Gene3D" id="3.30.200.20">
    <property type="entry name" value="Phosphorylase Kinase, domain 1"/>
    <property type="match status" value="1"/>
</dbReference>
<evidence type="ECO:0000256" key="10">
    <source>
        <dbReference type="SAM" id="SignalP"/>
    </source>
</evidence>
<evidence type="ECO:0000259" key="11">
    <source>
        <dbReference type="PROSITE" id="PS51473"/>
    </source>
</evidence>
<dbReference type="AlphaFoldDB" id="A0AAD4JHD6"/>
<sequence>MGRRLWTRWLRLTVAVAAVTTWWQVANADPQTNPLGNGIGCSGEMAINASQFMTNLNATFSDLRTKLSSEKRFATAEHVISPDPVYGMAQCRNYMSEVDCVACYDFAVDKIRTNCSNMNGARAIFDGCFLRYEGNRFFARTNWPICGNERASEASAYREEGEKLLSDLQVATPRMNGSGVYFGASKRKVGNSTIYGVAQCTDTVGQAGCQGCLSAAYESLSDCLPYTDARLVDGDAACFMRYSNSPFFPDNQTTDLTPFLGLGDYRESKGSSINGKAVIGGALGGAGLLVIVVTMFIWFNFSTTLRKASIVLSQVTFWGQRPNRYSYNDLKAATNNFSEENKLGEGAFGAVYK</sequence>
<dbReference type="PANTHER" id="PTHR32080">
    <property type="entry name" value="ANTIFUNGAL PROTEIN GINKBILOBIN-2-LIKE"/>
    <property type="match status" value="1"/>
</dbReference>
<evidence type="ECO:0000256" key="5">
    <source>
        <dbReference type="ARBA" id="ARBA00022949"/>
    </source>
</evidence>
<dbReference type="InterPro" id="IPR011009">
    <property type="entry name" value="Kinase-like_dom_sf"/>
</dbReference>
<keyword evidence="6" id="KW-1015">Disulfide bond</keyword>
<evidence type="ECO:0000256" key="2">
    <source>
        <dbReference type="ARBA" id="ARBA00022581"/>
    </source>
</evidence>
<dbReference type="EMBL" id="SDAM02000055">
    <property type="protein sequence ID" value="KAH6833837.1"/>
    <property type="molecule type" value="Genomic_DNA"/>
</dbReference>
<protein>
    <recommendedName>
        <fullName evidence="11">Gnk2-homologous domain-containing protein</fullName>
    </recommendedName>
</protein>
<evidence type="ECO:0000313" key="12">
    <source>
        <dbReference type="EMBL" id="KAH6833837.1"/>
    </source>
</evidence>
<evidence type="ECO:0000256" key="4">
    <source>
        <dbReference type="ARBA" id="ARBA00022737"/>
    </source>
</evidence>
<dbReference type="GO" id="GO:0009506">
    <property type="term" value="C:plasmodesma"/>
    <property type="evidence" value="ECO:0007669"/>
    <property type="project" value="UniProtKB-SubCell"/>
</dbReference>
<evidence type="ECO:0000256" key="7">
    <source>
        <dbReference type="ARBA" id="ARBA00024184"/>
    </source>
</evidence>
<dbReference type="Proteomes" id="UP001190926">
    <property type="component" value="Unassembled WGS sequence"/>
</dbReference>
<keyword evidence="9" id="KW-0812">Transmembrane</keyword>
<evidence type="ECO:0000256" key="9">
    <source>
        <dbReference type="SAM" id="Phobius"/>
    </source>
</evidence>
<keyword evidence="5" id="KW-0965">Cell junction</keyword>
<evidence type="ECO:0000313" key="13">
    <source>
        <dbReference type="Proteomes" id="UP001190926"/>
    </source>
</evidence>
<gene>
    <name evidence="12" type="ORF">C2S53_009846</name>
</gene>
<name>A0AAD4JHD6_PERFH</name>